<accession>A0A645IVV2</accession>
<evidence type="ECO:0000313" key="1">
    <source>
        <dbReference type="EMBL" id="MPN55010.1"/>
    </source>
</evidence>
<dbReference type="EMBL" id="VSSQ01123797">
    <property type="protein sequence ID" value="MPN55010.1"/>
    <property type="molecule type" value="Genomic_DNA"/>
</dbReference>
<proteinExistence type="predicted"/>
<dbReference type="GO" id="GO:0016491">
    <property type="term" value="F:oxidoreductase activity"/>
    <property type="evidence" value="ECO:0007669"/>
    <property type="project" value="UniProtKB-KW"/>
</dbReference>
<dbReference type="AlphaFoldDB" id="A0A645IVV2"/>
<comment type="caution">
    <text evidence="1">The sequence shown here is derived from an EMBL/GenBank/DDBJ whole genome shotgun (WGS) entry which is preliminary data.</text>
</comment>
<organism evidence="1">
    <name type="scientific">bioreactor metagenome</name>
    <dbReference type="NCBI Taxonomy" id="1076179"/>
    <lineage>
        <taxon>unclassified sequences</taxon>
        <taxon>metagenomes</taxon>
        <taxon>ecological metagenomes</taxon>
    </lineage>
</organism>
<gene>
    <name evidence="1" type="primary">sucD_30</name>
    <name evidence="1" type="ORF">SDC9_202689</name>
</gene>
<protein>
    <submittedName>
        <fullName evidence="1">Succinate-semialdehyde dehydrogenase (Acetylating)</fullName>
        <ecNumber evidence="1">1.2.1.76</ecNumber>
    </submittedName>
</protein>
<dbReference type="InterPro" id="IPR016162">
    <property type="entry name" value="Ald_DH_N"/>
</dbReference>
<name>A0A645IVV2_9ZZZZ</name>
<reference evidence="1" key="1">
    <citation type="submission" date="2019-08" db="EMBL/GenBank/DDBJ databases">
        <authorList>
            <person name="Kucharzyk K."/>
            <person name="Murdoch R.W."/>
            <person name="Higgins S."/>
            <person name="Loffler F."/>
        </authorList>
    </citation>
    <scope>NUCLEOTIDE SEQUENCE</scope>
</reference>
<dbReference type="EC" id="1.2.1.76" evidence="1"/>
<sequence>MGGTALGGAMDNGLNPTTTLGCGTWGNNAISENLWFYHLMNVSRISYKVPTMHVPTDEEIWAD</sequence>
<dbReference type="Gene3D" id="3.40.605.10">
    <property type="entry name" value="Aldehyde Dehydrogenase, Chain A, domain 1"/>
    <property type="match status" value="1"/>
</dbReference>
<keyword evidence="1" id="KW-0560">Oxidoreductase</keyword>